<evidence type="ECO:0000313" key="2">
    <source>
        <dbReference type="RefSeq" id="XP_016737879.1"/>
    </source>
</evidence>
<proteinExistence type="predicted"/>
<dbReference type="Proteomes" id="UP000818029">
    <property type="component" value="Chromosome A04"/>
</dbReference>
<sequence>MFFIRHVPYTALVDVGSTYSYIACIVSKTLGVMCENTTSEVTVLSPLGQSVRINKLYKEVPLEVQGRIFLADLMELPFGEFDLILGMDWLVKHQANLDCATTQVVLKTAEGYKAYLAYIGASSSNSLSVKDIRTVKDFLDVFPDKLSGLPPNREVEFGIELLPCIAPVPIAPYRMAPEELVELKAHIQELLDRGRYRSAPAHIVSNEEVEVRPDLTFEEEPIQILDRDVKVLRRNSVPLVKVLWHNHSSEEGTWEPEAMR</sequence>
<dbReference type="STRING" id="3635.A0A1U8NJ26"/>
<name>A0A1U8NJ26_GOSHI</name>
<dbReference type="InterPro" id="IPR021109">
    <property type="entry name" value="Peptidase_aspartic_dom_sf"/>
</dbReference>
<evidence type="ECO:0000313" key="1">
    <source>
        <dbReference type="Proteomes" id="UP000818029"/>
    </source>
</evidence>
<dbReference type="InterPro" id="IPR043502">
    <property type="entry name" value="DNA/RNA_pol_sf"/>
</dbReference>
<reference evidence="2" key="2">
    <citation type="submission" date="2025-08" db="UniProtKB">
        <authorList>
            <consortium name="RefSeq"/>
        </authorList>
    </citation>
    <scope>IDENTIFICATION</scope>
</reference>
<dbReference type="PANTHER" id="PTHR15503">
    <property type="entry name" value="LDOC1 RELATED"/>
    <property type="match status" value="1"/>
</dbReference>
<reference evidence="1" key="1">
    <citation type="journal article" date="2020" name="Nat. Genet.">
        <title>Genomic diversifications of five Gossypium allopolyploid species and their impact on cotton improvement.</title>
        <authorList>
            <person name="Chen Z.J."/>
            <person name="Sreedasyam A."/>
            <person name="Ando A."/>
            <person name="Song Q."/>
            <person name="De Santiago L.M."/>
            <person name="Hulse-Kemp A.M."/>
            <person name="Ding M."/>
            <person name="Ye W."/>
            <person name="Kirkbride R.C."/>
            <person name="Jenkins J."/>
            <person name="Plott C."/>
            <person name="Lovell J."/>
            <person name="Lin Y.M."/>
            <person name="Vaughn R."/>
            <person name="Liu B."/>
            <person name="Simpson S."/>
            <person name="Scheffler B.E."/>
            <person name="Wen L."/>
            <person name="Saski C.A."/>
            <person name="Grover C.E."/>
            <person name="Hu G."/>
            <person name="Conover J.L."/>
            <person name="Carlson J.W."/>
            <person name="Shu S."/>
            <person name="Boston L.B."/>
            <person name="Williams M."/>
            <person name="Peterson D.G."/>
            <person name="McGee K."/>
            <person name="Jones D.C."/>
            <person name="Wendel J.F."/>
            <person name="Stelly D.M."/>
            <person name="Grimwood J."/>
            <person name="Schmutz J."/>
        </authorList>
    </citation>
    <scope>NUCLEOTIDE SEQUENCE [LARGE SCALE GENOMIC DNA]</scope>
    <source>
        <strain evidence="1">cv. TM-1</strain>
    </source>
</reference>
<accession>A0A1U8NJ26</accession>
<dbReference type="SUPFAM" id="SSF50630">
    <property type="entry name" value="Acid proteases"/>
    <property type="match status" value="1"/>
</dbReference>
<dbReference type="GeneID" id="107947884"/>
<protein>
    <recommendedName>
        <fullName evidence="3">DNA/RNA polymerases superfamily protein</fullName>
    </recommendedName>
</protein>
<dbReference type="AlphaFoldDB" id="A0A1U8NJ26"/>
<dbReference type="InterPro" id="IPR032567">
    <property type="entry name" value="RTL1-rel"/>
</dbReference>
<evidence type="ECO:0008006" key="3">
    <source>
        <dbReference type="Google" id="ProtNLM"/>
    </source>
</evidence>
<dbReference type="CDD" id="cd00303">
    <property type="entry name" value="retropepsin_like"/>
    <property type="match status" value="1"/>
</dbReference>
<keyword evidence="1" id="KW-1185">Reference proteome</keyword>
<dbReference type="Gene3D" id="2.40.70.10">
    <property type="entry name" value="Acid Proteases"/>
    <property type="match status" value="1"/>
</dbReference>
<dbReference type="SUPFAM" id="SSF56672">
    <property type="entry name" value="DNA/RNA polymerases"/>
    <property type="match status" value="1"/>
</dbReference>
<dbReference type="RefSeq" id="XP_016737879.1">
    <property type="nucleotide sequence ID" value="XM_016882390.1"/>
</dbReference>
<dbReference type="Pfam" id="PF08284">
    <property type="entry name" value="RVP_2"/>
    <property type="match status" value="1"/>
</dbReference>
<gene>
    <name evidence="2" type="primary">LOC107947884</name>
</gene>
<organism evidence="1 2">
    <name type="scientific">Gossypium hirsutum</name>
    <name type="common">Upland cotton</name>
    <name type="synonym">Gossypium mexicanum</name>
    <dbReference type="NCBI Taxonomy" id="3635"/>
    <lineage>
        <taxon>Eukaryota</taxon>
        <taxon>Viridiplantae</taxon>
        <taxon>Streptophyta</taxon>
        <taxon>Embryophyta</taxon>
        <taxon>Tracheophyta</taxon>
        <taxon>Spermatophyta</taxon>
        <taxon>Magnoliopsida</taxon>
        <taxon>eudicotyledons</taxon>
        <taxon>Gunneridae</taxon>
        <taxon>Pentapetalae</taxon>
        <taxon>rosids</taxon>
        <taxon>malvids</taxon>
        <taxon>Malvales</taxon>
        <taxon>Malvaceae</taxon>
        <taxon>Malvoideae</taxon>
        <taxon>Gossypium</taxon>
    </lineage>
</organism>
<dbReference type="KEGG" id="ghi:107947884"/>
<dbReference type="PANTHER" id="PTHR15503:SF45">
    <property type="entry name" value="RNA-DIRECTED DNA POLYMERASE HOMOLOG"/>
    <property type="match status" value="1"/>
</dbReference>
<dbReference type="PaxDb" id="3635-A0A1U8NJ26"/>